<proteinExistence type="inferred from homology"/>
<protein>
    <recommendedName>
        <fullName evidence="7">PRA1 family protein</fullName>
    </recommendedName>
</protein>
<keyword evidence="4 7" id="KW-0812">Transmembrane</keyword>
<dbReference type="InterPro" id="IPR004895">
    <property type="entry name" value="Prenylated_rab_accept_PRA1"/>
</dbReference>
<feature type="transmembrane region" description="Helical" evidence="7">
    <location>
        <begin position="84"/>
        <end position="102"/>
    </location>
</feature>
<dbReference type="GeneID" id="111465660"/>
<dbReference type="GO" id="GO:0005794">
    <property type="term" value="C:Golgi apparatus"/>
    <property type="evidence" value="ECO:0007669"/>
    <property type="project" value="TreeGrafter"/>
</dbReference>
<evidence type="ECO:0000256" key="1">
    <source>
        <dbReference type="ARBA" id="ARBA00002501"/>
    </source>
</evidence>
<feature type="transmembrane region" description="Helical" evidence="7">
    <location>
        <begin position="162"/>
        <end position="179"/>
    </location>
</feature>
<reference evidence="9 10" key="1">
    <citation type="submission" date="2025-04" db="UniProtKB">
        <authorList>
            <consortium name="RefSeq"/>
        </authorList>
    </citation>
    <scope>IDENTIFICATION</scope>
    <source>
        <tissue evidence="9 10">Young leaves</tissue>
    </source>
</reference>
<gene>
    <name evidence="9 10" type="primary">LOC111465660</name>
</gene>
<comment type="subcellular location">
    <subcellularLocation>
        <location evidence="2">Endomembrane system</location>
        <topology evidence="2">Multi-pass membrane protein</topology>
    </subcellularLocation>
    <subcellularLocation>
        <location evidence="7">Membrane</location>
        <topology evidence="7">Multi-pass membrane protein</topology>
    </subcellularLocation>
</comment>
<keyword evidence="6 7" id="KW-0472">Membrane</keyword>
<dbReference type="RefSeq" id="XP_022965928.1">
    <property type="nucleotide sequence ID" value="XM_023110160.1"/>
</dbReference>
<dbReference type="RefSeq" id="XP_022965927.1">
    <property type="nucleotide sequence ID" value="XM_023110159.1"/>
</dbReference>
<dbReference type="GO" id="GO:0005783">
    <property type="term" value="C:endoplasmic reticulum"/>
    <property type="evidence" value="ECO:0007669"/>
    <property type="project" value="UniProtKB-ARBA"/>
</dbReference>
<evidence type="ECO:0000313" key="9">
    <source>
        <dbReference type="RefSeq" id="XP_022965927.1"/>
    </source>
</evidence>
<dbReference type="GO" id="GO:0016192">
    <property type="term" value="P:vesicle-mediated transport"/>
    <property type="evidence" value="ECO:0007669"/>
    <property type="project" value="TreeGrafter"/>
</dbReference>
<feature type="transmembrane region" description="Helical" evidence="7">
    <location>
        <begin position="136"/>
        <end position="156"/>
    </location>
</feature>
<dbReference type="Pfam" id="PF03208">
    <property type="entry name" value="PRA1"/>
    <property type="match status" value="1"/>
</dbReference>
<dbReference type="OrthoDB" id="63113at2759"/>
<comment type="function">
    <text evidence="1 7">May be involved in both secretory and endocytic intracellular trafficking in the endosomal/prevacuolar compartments.</text>
</comment>
<dbReference type="KEGG" id="cmax:111465660"/>
<keyword evidence="5 7" id="KW-1133">Transmembrane helix</keyword>
<keyword evidence="7" id="KW-0813">Transport</keyword>
<evidence type="ECO:0000313" key="10">
    <source>
        <dbReference type="RefSeq" id="XP_022965928.1"/>
    </source>
</evidence>
<dbReference type="AlphaFoldDB" id="A0A6J1HLM4"/>
<dbReference type="PANTHER" id="PTHR19317:SF16">
    <property type="entry name" value="PRA1 FAMILY PROTEIN E"/>
    <property type="match status" value="1"/>
</dbReference>
<evidence type="ECO:0000256" key="4">
    <source>
        <dbReference type="ARBA" id="ARBA00022692"/>
    </source>
</evidence>
<evidence type="ECO:0000256" key="5">
    <source>
        <dbReference type="ARBA" id="ARBA00022989"/>
    </source>
</evidence>
<sequence length="214" mass="23654">MSRVKFAAAYGTVPSPPPATIPTTSGEAPPSFRSSSSFLEHAKTTTQSLIAKQRPWRELLDFSAFSLPLSSDDAMARIRQNVNYFHVNYAMVMLVIVFFSLFWHPTSFFVILLVFVAWLFFYFLRDQPLVLFNQTFDDKVVLGVLSIFTIIALVSTDVGSNVLGALTTGTVVVALHAAFRSTADQFLDVETATQGGLLSAAGNQQQQQRGYTRI</sequence>
<evidence type="ECO:0000256" key="6">
    <source>
        <dbReference type="ARBA" id="ARBA00023136"/>
    </source>
</evidence>
<accession>A0A6J1HLM4</accession>
<name>A0A6J1HLM4_CUCMA</name>
<dbReference type="PANTHER" id="PTHR19317">
    <property type="entry name" value="PRENYLATED RAB ACCEPTOR 1-RELATED"/>
    <property type="match status" value="1"/>
</dbReference>
<keyword evidence="8" id="KW-1185">Reference proteome</keyword>
<dbReference type="GO" id="GO:0016020">
    <property type="term" value="C:membrane"/>
    <property type="evidence" value="ECO:0007669"/>
    <property type="project" value="UniProtKB-SubCell"/>
</dbReference>
<evidence type="ECO:0000256" key="7">
    <source>
        <dbReference type="RuleBase" id="RU363107"/>
    </source>
</evidence>
<evidence type="ECO:0000313" key="8">
    <source>
        <dbReference type="Proteomes" id="UP000504608"/>
    </source>
</evidence>
<organism evidence="8 9">
    <name type="scientific">Cucurbita maxima</name>
    <name type="common">Pumpkin</name>
    <name type="synonym">Winter squash</name>
    <dbReference type="NCBI Taxonomy" id="3661"/>
    <lineage>
        <taxon>Eukaryota</taxon>
        <taxon>Viridiplantae</taxon>
        <taxon>Streptophyta</taxon>
        <taxon>Embryophyta</taxon>
        <taxon>Tracheophyta</taxon>
        <taxon>Spermatophyta</taxon>
        <taxon>Magnoliopsida</taxon>
        <taxon>eudicotyledons</taxon>
        <taxon>Gunneridae</taxon>
        <taxon>Pentapetalae</taxon>
        <taxon>rosids</taxon>
        <taxon>fabids</taxon>
        <taxon>Cucurbitales</taxon>
        <taxon>Cucurbitaceae</taxon>
        <taxon>Cucurbiteae</taxon>
        <taxon>Cucurbita</taxon>
    </lineage>
</organism>
<dbReference type="Proteomes" id="UP000504608">
    <property type="component" value="Unplaced"/>
</dbReference>
<comment type="similarity">
    <text evidence="3 7">Belongs to the PRA1 family.</text>
</comment>
<evidence type="ECO:0000256" key="3">
    <source>
        <dbReference type="ARBA" id="ARBA00006483"/>
    </source>
</evidence>
<evidence type="ECO:0000256" key="2">
    <source>
        <dbReference type="ARBA" id="ARBA00004127"/>
    </source>
</evidence>
<feature type="transmembrane region" description="Helical" evidence="7">
    <location>
        <begin position="108"/>
        <end position="124"/>
    </location>
</feature>